<dbReference type="GO" id="GO:0051453">
    <property type="term" value="P:regulation of intracellular pH"/>
    <property type="evidence" value="ECO:0007669"/>
    <property type="project" value="TreeGrafter"/>
</dbReference>
<dbReference type="KEGG" id="pvt:110074209"/>
<dbReference type="GO" id="GO:0015386">
    <property type="term" value="F:potassium:proton antiporter activity"/>
    <property type="evidence" value="ECO:0007669"/>
    <property type="project" value="TreeGrafter"/>
</dbReference>
<feature type="transmembrane region" description="Helical" evidence="10">
    <location>
        <begin position="53"/>
        <end position="72"/>
    </location>
</feature>
<dbReference type="GO" id="GO:0098719">
    <property type="term" value="P:sodium ion import across plasma membrane"/>
    <property type="evidence" value="ECO:0007669"/>
    <property type="project" value="TreeGrafter"/>
</dbReference>
<dbReference type="SUPFAM" id="SSF81324">
    <property type="entry name" value="Voltage-gated potassium channels"/>
    <property type="match status" value="1"/>
</dbReference>
<dbReference type="InterPro" id="IPR006153">
    <property type="entry name" value="Cation/H_exchanger_TM"/>
</dbReference>
<dbReference type="Gene3D" id="6.10.140.1330">
    <property type="match status" value="1"/>
</dbReference>
<dbReference type="AlphaFoldDB" id="A0A6J0SXR7"/>
<keyword evidence="5 10" id="KW-1133">Transmembrane helix</keyword>
<keyword evidence="2" id="KW-0813">Transport</keyword>
<evidence type="ECO:0000313" key="13">
    <source>
        <dbReference type="RefSeq" id="XP_020639858.2"/>
    </source>
</evidence>
<keyword evidence="7" id="KW-0406">Ion transport</keyword>
<dbReference type="InterPro" id="IPR014710">
    <property type="entry name" value="RmlC-like_jellyroll"/>
</dbReference>
<dbReference type="Pfam" id="PF00520">
    <property type="entry name" value="Ion_trans"/>
    <property type="match status" value="1"/>
</dbReference>
<dbReference type="InterPro" id="IPR005821">
    <property type="entry name" value="Ion_trans_dom"/>
</dbReference>
<feature type="transmembrane region" description="Helical" evidence="10">
    <location>
        <begin position="109"/>
        <end position="130"/>
    </location>
</feature>
<keyword evidence="12" id="KW-1185">Reference proteome</keyword>
<evidence type="ECO:0000256" key="4">
    <source>
        <dbReference type="ARBA" id="ARBA00022692"/>
    </source>
</evidence>
<feature type="transmembrane region" description="Helical" evidence="10">
    <location>
        <begin position="242"/>
        <end position="265"/>
    </location>
</feature>
<evidence type="ECO:0000256" key="7">
    <source>
        <dbReference type="ARBA" id="ARBA00023065"/>
    </source>
</evidence>
<dbReference type="Gene3D" id="1.20.120.350">
    <property type="entry name" value="Voltage-gated potassium channels. Chain C"/>
    <property type="match status" value="1"/>
</dbReference>
<evidence type="ECO:0000313" key="12">
    <source>
        <dbReference type="Proteomes" id="UP001652642"/>
    </source>
</evidence>
<feature type="transmembrane region" description="Helical" evidence="10">
    <location>
        <begin position="79"/>
        <end position="97"/>
    </location>
</feature>
<keyword evidence="9" id="KW-0739">Sodium transport</keyword>
<dbReference type="InParanoid" id="A0A6J0SXR7"/>
<feature type="transmembrane region" description="Helical" evidence="10">
    <location>
        <begin position="386"/>
        <end position="406"/>
    </location>
</feature>
<evidence type="ECO:0000259" key="11">
    <source>
        <dbReference type="PROSITE" id="PS50042"/>
    </source>
</evidence>
<keyword evidence="3" id="KW-1003">Cell membrane</keyword>
<dbReference type="InterPro" id="IPR027359">
    <property type="entry name" value="Volt_channel_dom_sf"/>
</dbReference>
<dbReference type="InterPro" id="IPR018490">
    <property type="entry name" value="cNMP-bd_dom_sf"/>
</dbReference>
<gene>
    <name evidence="13" type="primary">LOC110074209</name>
</gene>
<dbReference type="Pfam" id="PF00027">
    <property type="entry name" value="cNMP_binding"/>
    <property type="match status" value="1"/>
</dbReference>
<name>A0A6J0SXR7_9SAUR</name>
<evidence type="ECO:0000256" key="10">
    <source>
        <dbReference type="SAM" id="Phobius"/>
    </source>
</evidence>
<feature type="transmembrane region" description="Helical" evidence="10">
    <location>
        <begin position="352"/>
        <end position="374"/>
    </location>
</feature>
<dbReference type="Proteomes" id="UP001652642">
    <property type="component" value="Chromosome 1"/>
</dbReference>
<dbReference type="PROSITE" id="PS50042">
    <property type="entry name" value="CNMP_BINDING_3"/>
    <property type="match status" value="1"/>
</dbReference>
<dbReference type="GeneID" id="110074209"/>
<evidence type="ECO:0000256" key="3">
    <source>
        <dbReference type="ARBA" id="ARBA00022475"/>
    </source>
</evidence>
<dbReference type="SUPFAM" id="SSF51206">
    <property type="entry name" value="cAMP-binding domain-like"/>
    <property type="match status" value="1"/>
</dbReference>
<dbReference type="InterPro" id="IPR000595">
    <property type="entry name" value="cNMP-bd_dom"/>
</dbReference>
<sequence>MADFNVGAAATHFIPGVSPVPGSAAVAADLSGSKYNGDKDVRDFHILRRNQPVILLVIVASFAVGALLRTILKRKKIPILVIVFFIGVIIGTSQLPFVKTIAEIDPVLFLHLFSPVIIFTAAFEMDFYIFQKSFWQVLILAVLGFVMNCASLGWLTYKTNQHKWTRDDNIIFGIILCTTDPDLSVASIKNIGISKILINLIKGESLFNGATTTIVFELYRDLVNHSYQKIVQEIFVKLTLKIFGSAVFGFVSSKMVIFWLANIFNDRITEVILSFSMTYLVFYLAEWLGMSGIIAVCVLGLLMDSVSFSPGMDVVLSKFWSMLTFLAQIMIYLTMGIVIAQKTFPYMNFHSIFYIVTIYLSLNLIRALVTFILSPLLNRFGYGFNWRWGAVIVWSGVRGLFTLNMALEVSQTPNENSAELEIKNMILLYSVAVSLLTLVINSTTVEKLVMTLGLCNVSLPKRVALHNAFQRIKQMEANNFTMLKLDKFLADANWALAEKCISVEDPKEIDSVVKQLMKTFRCPNCNVNTPLENSQQMADIMEEARLRLLTAQIASYQKQYNSGMLSQKATQTLIGAAECYFDVPGKFMNIHEVKKYWEDKGLLMSMKKYLSDWAYNVKPETSRTSENRFLKLCQLIVYNDTFEHTSSLITYLNFIPILLRLIPTVNMEFLPQLKICNYYFLSLYIMEAMLKIIAMGRSYIRYHWNKFDLLVIIVGIVDVMVINIIRADDRPYAVVSTVRVFRFIRVLRLLRLLKHVVPKIIAILERQINKQRSFCYDIAKGYIQAEEDIKCLIEQIAGHEKVCIEINKILEKNKQDALKELGLMQRDYPDIVTAVKTKQAVQTVINTDFQALQYMISGCIVDKNEGAELYKIILLKRKKLATLPPTIAPPTAPELLRNVMWLCDNEHQLEYIQEKAKKICFDYGDVVSKEGDLPQGIHLIVSGMVKLSGSTPRYGVYNKEIEKHLAATPYTDYLGTGTIIGEVNCLTKQEMEYTVTCETAVQTCFISANDLLEAFDTFLETPSLEDKIWRKIALDIALKTLKEALPNQDWAYKICAQFSNVQVVDIPNHTKHDIYDATMDDVILVHGAVQDCQLGQCYYAPCILPKTCHQVRGNATVTKLLVIQATNRGAQTSSEGCNPLCQYHSSRRREALGNVFSAHSTSPGSVTTDPNNLIAQKDKKKKDSSVCKV</sequence>
<accession>A0A6J0SXR7</accession>
<dbReference type="GO" id="GO:0005886">
    <property type="term" value="C:plasma membrane"/>
    <property type="evidence" value="ECO:0007669"/>
    <property type="project" value="UniProtKB-SubCell"/>
</dbReference>
<dbReference type="GO" id="GO:0015385">
    <property type="term" value="F:sodium:proton antiporter activity"/>
    <property type="evidence" value="ECO:0007669"/>
    <property type="project" value="InterPro"/>
</dbReference>
<feature type="transmembrane region" description="Helical" evidence="10">
    <location>
        <begin position="277"/>
        <end position="302"/>
    </location>
</feature>
<protein>
    <submittedName>
        <fullName evidence="13">Sodium/hydrogen exchanger 11-like</fullName>
    </submittedName>
</protein>
<feature type="transmembrane region" description="Helical" evidence="10">
    <location>
        <begin position="322"/>
        <end position="340"/>
    </location>
</feature>
<dbReference type="PANTHER" id="PTHR10110:SF86">
    <property type="entry name" value="SODIUM_HYDROGEN EXCHANGER 7"/>
    <property type="match status" value="1"/>
</dbReference>
<dbReference type="CDD" id="cd00038">
    <property type="entry name" value="CAP_ED"/>
    <property type="match status" value="1"/>
</dbReference>
<evidence type="ECO:0000256" key="8">
    <source>
        <dbReference type="ARBA" id="ARBA00023136"/>
    </source>
</evidence>
<keyword evidence="6" id="KW-0915">Sodium</keyword>
<organism evidence="12 13">
    <name type="scientific">Pogona vitticeps</name>
    <name type="common">central bearded dragon</name>
    <dbReference type="NCBI Taxonomy" id="103695"/>
    <lineage>
        <taxon>Eukaryota</taxon>
        <taxon>Metazoa</taxon>
        <taxon>Chordata</taxon>
        <taxon>Craniata</taxon>
        <taxon>Vertebrata</taxon>
        <taxon>Euteleostomi</taxon>
        <taxon>Lepidosauria</taxon>
        <taxon>Squamata</taxon>
        <taxon>Bifurcata</taxon>
        <taxon>Unidentata</taxon>
        <taxon>Episquamata</taxon>
        <taxon>Toxicofera</taxon>
        <taxon>Iguania</taxon>
        <taxon>Acrodonta</taxon>
        <taxon>Agamidae</taxon>
        <taxon>Amphibolurinae</taxon>
        <taxon>Pogona</taxon>
    </lineage>
</organism>
<feature type="domain" description="Cyclic nucleotide-binding" evidence="11">
    <location>
        <begin position="921"/>
        <end position="1002"/>
    </location>
</feature>
<dbReference type="Gene3D" id="2.60.120.10">
    <property type="entry name" value="Jelly Rolls"/>
    <property type="match status" value="1"/>
</dbReference>
<feature type="transmembrane region" description="Helical" evidence="10">
    <location>
        <begin position="426"/>
        <end position="445"/>
    </location>
</feature>
<comment type="subcellular location">
    <subcellularLocation>
        <location evidence="1">Cell membrane</location>
        <topology evidence="1">Multi-pass membrane protein</topology>
    </subcellularLocation>
</comment>
<keyword evidence="8 10" id="KW-0472">Membrane</keyword>
<dbReference type="GO" id="GO:0005216">
    <property type="term" value="F:monoatomic ion channel activity"/>
    <property type="evidence" value="ECO:0007669"/>
    <property type="project" value="InterPro"/>
</dbReference>
<reference evidence="12" key="1">
    <citation type="submission" date="2025-05" db="UniProtKB">
        <authorList>
            <consortium name="RefSeq"/>
        </authorList>
    </citation>
    <scope>NUCLEOTIDE SEQUENCE [LARGE SCALE GENOMIC DNA]</scope>
</reference>
<evidence type="ECO:0000256" key="6">
    <source>
        <dbReference type="ARBA" id="ARBA00023053"/>
    </source>
</evidence>
<reference evidence="13" key="2">
    <citation type="submission" date="2025-08" db="UniProtKB">
        <authorList>
            <consortium name="RefSeq"/>
        </authorList>
    </citation>
    <scope>IDENTIFICATION</scope>
</reference>
<evidence type="ECO:0000256" key="1">
    <source>
        <dbReference type="ARBA" id="ARBA00004651"/>
    </source>
</evidence>
<evidence type="ECO:0000256" key="5">
    <source>
        <dbReference type="ARBA" id="ARBA00022989"/>
    </source>
</evidence>
<dbReference type="Pfam" id="PF00999">
    <property type="entry name" value="Na_H_Exchanger"/>
    <property type="match status" value="1"/>
</dbReference>
<proteinExistence type="predicted"/>
<evidence type="ECO:0000256" key="2">
    <source>
        <dbReference type="ARBA" id="ARBA00022448"/>
    </source>
</evidence>
<dbReference type="OrthoDB" id="441412at2759"/>
<dbReference type="PANTHER" id="PTHR10110">
    <property type="entry name" value="SODIUM/HYDROGEN EXCHANGER"/>
    <property type="match status" value="1"/>
</dbReference>
<keyword evidence="4 10" id="KW-0812">Transmembrane</keyword>
<evidence type="ECO:0000256" key="9">
    <source>
        <dbReference type="ARBA" id="ARBA00023201"/>
    </source>
</evidence>
<feature type="transmembrane region" description="Helical" evidence="10">
    <location>
        <begin position="137"/>
        <end position="157"/>
    </location>
</feature>
<dbReference type="RefSeq" id="XP_020639858.2">
    <property type="nucleotide sequence ID" value="XM_020784199.2"/>
</dbReference>
<dbReference type="InterPro" id="IPR018422">
    <property type="entry name" value="Cation/H_exchanger_CPA1"/>
</dbReference>